<name>A0A0G0MPT4_YANXG</name>
<feature type="transmembrane region" description="Helical" evidence="1">
    <location>
        <begin position="7"/>
        <end position="25"/>
    </location>
</feature>
<accession>A0A0G0MPT4</accession>
<evidence type="ECO:0000313" key="3">
    <source>
        <dbReference type="Proteomes" id="UP000034845"/>
    </source>
</evidence>
<comment type="caution">
    <text evidence="2">The sequence shown here is derived from an EMBL/GenBank/DDBJ whole genome shotgun (WGS) entry which is preliminary data.</text>
</comment>
<sequence>MNINKHIYVITGVVILVLAGYFYFIQTNNQEVVESQEMGADTSESLSINPKEILKYDPNAPAWMQDAESCTKVREKIFCKLKGE</sequence>
<dbReference type="AlphaFoldDB" id="A0A0G0MPT4"/>
<dbReference type="EMBL" id="LBWF01000002">
    <property type="protein sequence ID" value="KKR02451.1"/>
    <property type="molecule type" value="Genomic_DNA"/>
</dbReference>
<reference evidence="2 3" key="1">
    <citation type="journal article" date="2015" name="Nature">
        <title>rRNA introns, odd ribosomes, and small enigmatic genomes across a large radiation of phyla.</title>
        <authorList>
            <person name="Brown C.T."/>
            <person name="Hug L.A."/>
            <person name="Thomas B.C."/>
            <person name="Sharon I."/>
            <person name="Castelle C.J."/>
            <person name="Singh A."/>
            <person name="Wilkins M.J."/>
            <person name="Williams K.H."/>
            <person name="Banfield J.F."/>
        </authorList>
    </citation>
    <scope>NUCLEOTIDE SEQUENCE [LARGE SCALE GENOMIC DNA]</scope>
    <source>
        <strain evidence="3">GW2011_GWA1_39_13</strain>
    </source>
</reference>
<proteinExistence type="predicted"/>
<dbReference type="Proteomes" id="UP000034845">
    <property type="component" value="Unassembled WGS sequence"/>
</dbReference>
<keyword evidence="1" id="KW-0812">Transmembrane</keyword>
<organism evidence="2 3">
    <name type="scientific">Yanofskybacteria sp. (strain GW2011_GWA1_39_13)</name>
    <dbReference type="NCBI Taxonomy" id="1619019"/>
    <lineage>
        <taxon>Bacteria</taxon>
        <taxon>Candidatus Yanofskyibacteriota</taxon>
    </lineage>
</organism>
<protein>
    <submittedName>
        <fullName evidence="2">Uncharacterized protein</fullName>
    </submittedName>
</protein>
<gene>
    <name evidence="2" type="ORF">UT29_C0002G0013</name>
</gene>
<evidence type="ECO:0000313" key="2">
    <source>
        <dbReference type="EMBL" id="KKR02451.1"/>
    </source>
</evidence>
<keyword evidence="1" id="KW-0472">Membrane</keyword>
<evidence type="ECO:0000256" key="1">
    <source>
        <dbReference type="SAM" id="Phobius"/>
    </source>
</evidence>
<keyword evidence="1" id="KW-1133">Transmembrane helix</keyword>